<organism evidence="3 4">
    <name type="scientific">Longimycelium tulufanense</name>
    <dbReference type="NCBI Taxonomy" id="907463"/>
    <lineage>
        <taxon>Bacteria</taxon>
        <taxon>Bacillati</taxon>
        <taxon>Actinomycetota</taxon>
        <taxon>Actinomycetes</taxon>
        <taxon>Pseudonocardiales</taxon>
        <taxon>Pseudonocardiaceae</taxon>
        <taxon>Longimycelium</taxon>
    </lineage>
</organism>
<feature type="transmembrane region" description="Helical" evidence="1">
    <location>
        <begin position="186"/>
        <end position="205"/>
    </location>
</feature>
<dbReference type="GO" id="GO:0006508">
    <property type="term" value="P:proteolysis"/>
    <property type="evidence" value="ECO:0007669"/>
    <property type="project" value="UniProtKB-KW"/>
</dbReference>
<feature type="transmembrane region" description="Helical" evidence="1">
    <location>
        <begin position="31"/>
        <end position="53"/>
    </location>
</feature>
<dbReference type="GO" id="GO:0080120">
    <property type="term" value="P:CAAX-box protein maturation"/>
    <property type="evidence" value="ECO:0007669"/>
    <property type="project" value="UniProtKB-ARBA"/>
</dbReference>
<feature type="transmembrane region" description="Helical" evidence="1">
    <location>
        <begin position="275"/>
        <end position="303"/>
    </location>
</feature>
<keyword evidence="1" id="KW-1133">Transmembrane helix</keyword>
<reference evidence="3" key="1">
    <citation type="journal article" date="2014" name="Int. J. Syst. Evol. Microbiol.">
        <title>Complete genome sequence of Corynebacterium casei LMG S-19264T (=DSM 44701T), isolated from a smear-ripened cheese.</title>
        <authorList>
            <consortium name="US DOE Joint Genome Institute (JGI-PGF)"/>
            <person name="Walter F."/>
            <person name="Albersmeier A."/>
            <person name="Kalinowski J."/>
            <person name="Ruckert C."/>
        </authorList>
    </citation>
    <scope>NUCLEOTIDE SEQUENCE</scope>
    <source>
        <strain evidence="3">CGMCC 4.5737</strain>
    </source>
</reference>
<feature type="transmembrane region" description="Helical" evidence="1">
    <location>
        <begin position="237"/>
        <end position="255"/>
    </location>
</feature>
<dbReference type="InterPro" id="IPR003675">
    <property type="entry name" value="Rce1/LyrA-like_dom"/>
</dbReference>
<proteinExistence type="predicted"/>
<gene>
    <name evidence="3" type="ORF">GCM10012275_21170</name>
</gene>
<dbReference type="GO" id="GO:0004175">
    <property type="term" value="F:endopeptidase activity"/>
    <property type="evidence" value="ECO:0007669"/>
    <property type="project" value="UniProtKB-ARBA"/>
</dbReference>
<feature type="domain" description="CAAX prenyl protease 2/Lysostaphin resistance protein A-like" evidence="2">
    <location>
        <begin position="155"/>
        <end position="247"/>
    </location>
</feature>
<evidence type="ECO:0000313" key="3">
    <source>
        <dbReference type="EMBL" id="GGM50065.1"/>
    </source>
</evidence>
<dbReference type="EMBL" id="BMMK01000007">
    <property type="protein sequence ID" value="GGM50065.1"/>
    <property type="molecule type" value="Genomic_DNA"/>
</dbReference>
<dbReference type="RefSeq" id="WP_189056428.1">
    <property type="nucleotide sequence ID" value="NZ_BMMK01000007.1"/>
</dbReference>
<reference evidence="3" key="2">
    <citation type="submission" date="2020-09" db="EMBL/GenBank/DDBJ databases">
        <authorList>
            <person name="Sun Q."/>
            <person name="Zhou Y."/>
        </authorList>
    </citation>
    <scope>NUCLEOTIDE SEQUENCE</scope>
    <source>
        <strain evidence="3">CGMCC 4.5737</strain>
    </source>
</reference>
<evidence type="ECO:0000313" key="4">
    <source>
        <dbReference type="Proteomes" id="UP000637578"/>
    </source>
</evidence>
<keyword evidence="1" id="KW-0472">Membrane</keyword>
<dbReference type="Proteomes" id="UP000637578">
    <property type="component" value="Unassembled WGS sequence"/>
</dbReference>
<accession>A0A8J3C7Q8</accession>
<evidence type="ECO:0000256" key="1">
    <source>
        <dbReference type="SAM" id="Phobius"/>
    </source>
</evidence>
<keyword evidence="3" id="KW-0378">Hydrolase</keyword>
<dbReference type="AlphaFoldDB" id="A0A8J3C7Q8"/>
<keyword evidence="4" id="KW-1185">Reference proteome</keyword>
<dbReference type="Pfam" id="PF02517">
    <property type="entry name" value="Rce1-like"/>
    <property type="match status" value="1"/>
</dbReference>
<name>A0A8J3C7Q8_9PSEU</name>
<feature type="transmembrane region" description="Helical" evidence="1">
    <location>
        <begin position="73"/>
        <end position="93"/>
    </location>
</feature>
<evidence type="ECO:0000259" key="2">
    <source>
        <dbReference type="Pfam" id="PF02517"/>
    </source>
</evidence>
<keyword evidence="1" id="KW-0812">Transmembrane</keyword>
<protein>
    <submittedName>
        <fullName evidence="3">CAAX amino protease</fullName>
    </submittedName>
</protein>
<feature type="transmembrane region" description="Helical" evidence="1">
    <location>
        <begin position="211"/>
        <end position="230"/>
    </location>
</feature>
<dbReference type="PANTHER" id="PTHR39430:SF1">
    <property type="entry name" value="PROTEASE"/>
    <property type="match status" value="1"/>
</dbReference>
<feature type="transmembrane region" description="Helical" evidence="1">
    <location>
        <begin position="147"/>
        <end position="165"/>
    </location>
</feature>
<sequence>MSTDQPDATRGPLPSELLRGMSLARRPTGPIVAILVVVLAFVIGQTLGVIVLVPLLGAELRVVGGGSMSLADQLAFTLAFLGPALLLFVWVRWKERRPFSSVGFLPAQRIGGSILLGVAVAVVLMSVPVLLNVLLGQAHFDSSDGGLFHAAQLGAVVLALVGFTIQASTEEVFTRGYLLQATFRKWGLVAAVIVQMLVFTVLHALNGGLALFPLLNLILVGLLLALWALAEGSLWGVCAFHAVWNWMQGNVYGVPVSNLKLEASLLSFRTNEDSAAVLTGGGFGIEGSAFTTVLLLVSAGVAFRAYRRRSGA</sequence>
<feature type="transmembrane region" description="Helical" evidence="1">
    <location>
        <begin position="114"/>
        <end position="135"/>
    </location>
</feature>
<dbReference type="PANTHER" id="PTHR39430">
    <property type="entry name" value="MEMBRANE-ASSOCIATED PROTEASE-RELATED"/>
    <property type="match status" value="1"/>
</dbReference>
<keyword evidence="3" id="KW-0645">Protease</keyword>
<comment type="caution">
    <text evidence="3">The sequence shown here is derived from an EMBL/GenBank/DDBJ whole genome shotgun (WGS) entry which is preliminary data.</text>
</comment>